<dbReference type="OrthoDB" id="178074at2157"/>
<reference evidence="4" key="1">
    <citation type="submission" date="2019-12" db="EMBL/GenBank/DDBJ databases">
        <title>Whole-genome sequence of Halomicrobium mukohataei pws1.</title>
        <authorList>
            <person name="Verma D.K."/>
            <person name="Gopal K."/>
            <person name="Prasad E.S."/>
        </authorList>
    </citation>
    <scope>NUCLEOTIDE SEQUENCE</scope>
    <source>
        <strain evidence="4">Pws1</strain>
    </source>
</reference>
<comment type="caution">
    <text evidence="4">The sequence shown here is derived from an EMBL/GenBank/DDBJ whole genome shotgun (WGS) entry which is preliminary data.</text>
</comment>
<keyword evidence="2" id="KW-0472">Membrane</keyword>
<evidence type="ECO:0000313" key="4">
    <source>
        <dbReference type="EMBL" id="NLV09971.1"/>
    </source>
</evidence>
<dbReference type="InterPro" id="IPR018649">
    <property type="entry name" value="SHOCT"/>
</dbReference>
<feature type="transmembrane region" description="Helical" evidence="2">
    <location>
        <begin position="12"/>
        <end position="31"/>
    </location>
</feature>
<dbReference type="AlphaFoldDB" id="A0A847UFQ1"/>
<dbReference type="EMBL" id="WOYG01000001">
    <property type="protein sequence ID" value="NLV09971.1"/>
    <property type="molecule type" value="Genomic_DNA"/>
</dbReference>
<protein>
    <submittedName>
        <fullName evidence="4">SHOCT domain-containing protein</fullName>
    </submittedName>
</protein>
<name>A0A847UFQ1_9EURY</name>
<feature type="domain" description="SHOCT" evidence="3">
    <location>
        <begin position="91"/>
        <end position="118"/>
    </location>
</feature>
<dbReference type="Pfam" id="PF09851">
    <property type="entry name" value="SHOCT"/>
    <property type="match status" value="1"/>
</dbReference>
<evidence type="ECO:0000259" key="3">
    <source>
        <dbReference type="Pfam" id="PF09851"/>
    </source>
</evidence>
<keyword evidence="2" id="KW-1133">Transmembrane helix</keyword>
<dbReference type="Proteomes" id="UP000608662">
    <property type="component" value="Unassembled WGS sequence"/>
</dbReference>
<organism evidence="4 5">
    <name type="scientific">Halomicrobium mukohataei</name>
    <dbReference type="NCBI Taxonomy" id="57705"/>
    <lineage>
        <taxon>Archaea</taxon>
        <taxon>Methanobacteriati</taxon>
        <taxon>Methanobacteriota</taxon>
        <taxon>Stenosarchaea group</taxon>
        <taxon>Halobacteria</taxon>
        <taxon>Halobacteriales</taxon>
        <taxon>Haloarculaceae</taxon>
        <taxon>Halomicrobium</taxon>
    </lineage>
</organism>
<proteinExistence type="predicted"/>
<feature type="compositionally biased region" description="Basic and acidic residues" evidence="1">
    <location>
        <begin position="73"/>
        <end position="85"/>
    </location>
</feature>
<evidence type="ECO:0000313" key="5">
    <source>
        <dbReference type="Proteomes" id="UP000608662"/>
    </source>
</evidence>
<feature type="region of interest" description="Disordered" evidence="1">
    <location>
        <begin position="60"/>
        <end position="93"/>
    </location>
</feature>
<dbReference type="RefSeq" id="WP_170093741.1">
    <property type="nucleotide sequence ID" value="NZ_WOYG01000001.1"/>
</dbReference>
<feature type="transmembrane region" description="Helical" evidence="2">
    <location>
        <begin position="37"/>
        <end position="56"/>
    </location>
</feature>
<accession>A0A847UFQ1</accession>
<keyword evidence="2" id="KW-0812">Transmembrane</keyword>
<gene>
    <name evidence="4" type="ORF">GOC74_08515</name>
</gene>
<sequence length="142" mass="16544">MSEETPIDRARENATGIVSMLVTGIWMFGLFTGQEWWLPALIVGYAVFIPLTATLFGDEDERETWAGDLTDSSSRETTDERTREPESDDETALEALRRRYAEGELTDEQFERKLDRLLETETLEDVEEYRERASQERERELE</sequence>
<evidence type="ECO:0000256" key="1">
    <source>
        <dbReference type="SAM" id="MobiDB-lite"/>
    </source>
</evidence>
<evidence type="ECO:0000256" key="2">
    <source>
        <dbReference type="SAM" id="Phobius"/>
    </source>
</evidence>